<accession>A0A9X3LLB6</accession>
<dbReference type="GeneID" id="92738352"/>
<proteinExistence type="inferred from homology"/>
<dbReference type="InterPro" id="IPR014729">
    <property type="entry name" value="Rossmann-like_a/b/a_fold"/>
</dbReference>
<dbReference type="EMBL" id="JAKMUT010000006">
    <property type="protein sequence ID" value="MCZ9290096.1"/>
    <property type="molecule type" value="Genomic_DNA"/>
</dbReference>
<gene>
    <name evidence="3" type="ORF">L8V00_07750</name>
</gene>
<organism evidence="3 4">
    <name type="scientific">Corynebacterium evansiae</name>
    <dbReference type="NCBI Taxonomy" id="2913499"/>
    <lineage>
        <taxon>Bacteria</taxon>
        <taxon>Bacillati</taxon>
        <taxon>Actinomycetota</taxon>
        <taxon>Actinomycetes</taxon>
        <taxon>Mycobacteriales</taxon>
        <taxon>Corynebacteriaceae</taxon>
        <taxon>Corynebacterium</taxon>
    </lineage>
</organism>
<dbReference type="CDD" id="cd00293">
    <property type="entry name" value="USP-like"/>
    <property type="match status" value="1"/>
</dbReference>
<protein>
    <submittedName>
        <fullName evidence="3">Universal stress protein</fullName>
    </submittedName>
</protein>
<dbReference type="Gene3D" id="3.40.50.620">
    <property type="entry name" value="HUPs"/>
    <property type="match status" value="1"/>
</dbReference>
<comment type="caution">
    <text evidence="3">The sequence shown here is derived from an EMBL/GenBank/DDBJ whole genome shotgun (WGS) entry which is preliminary data.</text>
</comment>
<dbReference type="Proteomes" id="UP001146469">
    <property type="component" value="Unassembled WGS sequence"/>
</dbReference>
<keyword evidence="4" id="KW-1185">Reference proteome</keyword>
<dbReference type="SUPFAM" id="SSF52402">
    <property type="entry name" value="Adenine nucleotide alpha hydrolases-like"/>
    <property type="match status" value="1"/>
</dbReference>
<dbReference type="PANTHER" id="PTHR46268">
    <property type="entry name" value="STRESS RESPONSE PROTEIN NHAX"/>
    <property type="match status" value="1"/>
</dbReference>
<dbReference type="InterPro" id="IPR006016">
    <property type="entry name" value="UspA"/>
</dbReference>
<dbReference type="PRINTS" id="PR01438">
    <property type="entry name" value="UNVRSLSTRESS"/>
</dbReference>
<dbReference type="Pfam" id="PF00582">
    <property type="entry name" value="Usp"/>
    <property type="match status" value="1"/>
</dbReference>
<reference evidence="3" key="1">
    <citation type="submission" date="2022-02" db="EMBL/GenBank/DDBJ databases">
        <title>Corynebacterium sp. from urogenital microbiome.</title>
        <authorList>
            <person name="Cappelli E.A."/>
            <person name="Ribeiro T.G."/>
            <person name="Peixe L."/>
        </authorList>
    </citation>
    <scope>NUCLEOTIDE SEQUENCE</scope>
    <source>
        <strain evidence="3">C8Ua_174</strain>
    </source>
</reference>
<name>A0A9X3LLB6_9CORY</name>
<evidence type="ECO:0000256" key="1">
    <source>
        <dbReference type="ARBA" id="ARBA00008791"/>
    </source>
</evidence>
<comment type="similarity">
    <text evidence="1">Belongs to the universal stress protein A family.</text>
</comment>
<evidence type="ECO:0000259" key="2">
    <source>
        <dbReference type="Pfam" id="PF00582"/>
    </source>
</evidence>
<dbReference type="PANTHER" id="PTHR46268:SF6">
    <property type="entry name" value="UNIVERSAL STRESS PROTEIN UP12"/>
    <property type="match status" value="1"/>
</dbReference>
<evidence type="ECO:0000313" key="4">
    <source>
        <dbReference type="Proteomes" id="UP001146469"/>
    </source>
</evidence>
<dbReference type="AlphaFoldDB" id="A0A9X3LLB6"/>
<dbReference type="InterPro" id="IPR006015">
    <property type="entry name" value="Universal_stress_UspA"/>
</dbReference>
<evidence type="ECO:0000313" key="3">
    <source>
        <dbReference type="EMBL" id="MCZ9290096.1"/>
    </source>
</evidence>
<feature type="domain" description="UspA" evidence="2">
    <location>
        <begin position="1"/>
        <end position="138"/>
    </location>
</feature>
<dbReference type="RefSeq" id="WP_005295751.1">
    <property type="nucleotide sequence ID" value="NZ_JAKMUT010000006.1"/>
</dbReference>
<sequence>MYNTVVVGTDGSESSFLAVRRAAGVAAAMDAELVLASAYVGEHADTATKQTTAVDGEMSAAEVLASARKEAEGEGAKKVRAVLKEGDPVEALMSIVKSEEADLLVVGNRGINSLTGRLLGSVPADAARQAECDVMIVHTVGTRD</sequence>